<keyword evidence="5" id="KW-0496">Mitochondrion</keyword>
<proteinExistence type="inferred from homology"/>
<dbReference type="InterPro" id="IPR018796">
    <property type="entry name" value="COA8"/>
</dbReference>
<sequence length="200" mass="23158">MIGPPDPVSNLRRIVFKQPVNESGLEERYRKLRIEVQEWNQKFWTQHNSRFFQEREEYLKKNLPDGKQNLTADEMSVFYKSFLDKNWKTHITYNMECRFVVQTKDKLLRTDMGAEIQQFLTTTASIAQFKDSQEPDVGTQTRHSIELPGSDEIISLAPLLSEAPRLVGLPGSEAFQIFLKNSRDFNIPLTASSKIPISYA</sequence>
<evidence type="ECO:0000256" key="6">
    <source>
        <dbReference type="ARBA" id="ARBA00023136"/>
    </source>
</evidence>
<dbReference type="PANTHER" id="PTHR31107:SF2">
    <property type="entry name" value="CYTOCHROME C OXIDASE ASSEMBLY FACTOR 8"/>
    <property type="match status" value="1"/>
</dbReference>
<dbReference type="Pfam" id="PF10231">
    <property type="entry name" value="COA8"/>
    <property type="match status" value="1"/>
</dbReference>
<accession>A0ABN8J263</accession>
<dbReference type="EMBL" id="OW152819">
    <property type="protein sequence ID" value="CAH2074719.1"/>
    <property type="molecule type" value="Genomic_DNA"/>
</dbReference>
<evidence type="ECO:0000313" key="7">
    <source>
        <dbReference type="EMBL" id="CAH2074719.1"/>
    </source>
</evidence>
<evidence type="ECO:0000256" key="2">
    <source>
        <dbReference type="ARBA" id="ARBA00005453"/>
    </source>
</evidence>
<feature type="non-terminal residue" evidence="7">
    <location>
        <position position="200"/>
    </location>
</feature>
<gene>
    <name evidence="7" type="ORF">IPOD504_LOCUS16208</name>
</gene>
<dbReference type="PANTHER" id="PTHR31107">
    <property type="entry name" value="APOPTOGENIC PROTEIN 1, MITOCHONDRIAL"/>
    <property type="match status" value="1"/>
</dbReference>
<comment type="similarity">
    <text evidence="2">Belongs to the COA8 family.</text>
</comment>
<keyword evidence="8" id="KW-1185">Reference proteome</keyword>
<evidence type="ECO:0000313" key="8">
    <source>
        <dbReference type="Proteomes" id="UP000837857"/>
    </source>
</evidence>
<evidence type="ECO:0000256" key="3">
    <source>
        <dbReference type="ARBA" id="ARBA00022792"/>
    </source>
</evidence>
<comment type="subcellular location">
    <subcellularLocation>
        <location evidence="1">Mitochondrion inner membrane</location>
        <topology evidence="1">Peripheral membrane protein</topology>
        <orientation evidence="1">Matrix side</orientation>
    </subcellularLocation>
</comment>
<evidence type="ECO:0000256" key="4">
    <source>
        <dbReference type="ARBA" id="ARBA00022946"/>
    </source>
</evidence>
<keyword evidence="6" id="KW-0472">Membrane</keyword>
<dbReference type="Proteomes" id="UP000837857">
    <property type="component" value="Chromosome 7"/>
</dbReference>
<organism evidence="7 8">
    <name type="scientific">Iphiclides podalirius</name>
    <name type="common">scarce swallowtail</name>
    <dbReference type="NCBI Taxonomy" id="110791"/>
    <lineage>
        <taxon>Eukaryota</taxon>
        <taxon>Metazoa</taxon>
        <taxon>Ecdysozoa</taxon>
        <taxon>Arthropoda</taxon>
        <taxon>Hexapoda</taxon>
        <taxon>Insecta</taxon>
        <taxon>Pterygota</taxon>
        <taxon>Neoptera</taxon>
        <taxon>Endopterygota</taxon>
        <taxon>Lepidoptera</taxon>
        <taxon>Glossata</taxon>
        <taxon>Ditrysia</taxon>
        <taxon>Papilionoidea</taxon>
        <taxon>Papilionidae</taxon>
        <taxon>Papilioninae</taxon>
        <taxon>Iphiclides</taxon>
    </lineage>
</organism>
<keyword evidence="3" id="KW-0999">Mitochondrion inner membrane</keyword>
<evidence type="ECO:0000256" key="5">
    <source>
        <dbReference type="ARBA" id="ARBA00023128"/>
    </source>
</evidence>
<keyword evidence="4" id="KW-0809">Transit peptide</keyword>
<reference evidence="7" key="1">
    <citation type="submission" date="2022-03" db="EMBL/GenBank/DDBJ databases">
        <authorList>
            <person name="Martin H S."/>
        </authorList>
    </citation>
    <scope>NUCLEOTIDE SEQUENCE</scope>
</reference>
<name>A0ABN8J263_9NEOP</name>
<evidence type="ECO:0000256" key="1">
    <source>
        <dbReference type="ARBA" id="ARBA00004443"/>
    </source>
</evidence>
<protein>
    <submittedName>
        <fullName evidence="7">Uncharacterized protein</fullName>
    </submittedName>
</protein>